<dbReference type="AlphaFoldDB" id="A0A0S2FDD2"/>
<feature type="region of interest" description="Disordered" evidence="1">
    <location>
        <begin position="1"/>
        <end position="38"/>
    </location>
</feature>
<dbReference type="PATRIC" id="fig|84531.7.peg.2395"/>
<dbReference type="KEGG" id="laq:GLA29479_2444"/>
<dbReference type="KEGG" id="lab:LA76x_3410"/>
<evidence type="ECO:0000313" key="2">
    <source>
        <dbReference type="EMBL" id="ALN81536.1"/>
    </source>
</evidence>
<evidence type="ECO:0000256" key="1">
    <source>
        <dbReference type="SAM" id="MobiDB-lite"/>
    </source>
</evidence>
<protein>
    <submittedName>
        <fullName evidence="2">Uncharacterized protein</fullName>
    </submittedName>
</protein>
<keyword evidence="3" id="KW-1185">Reference proteome</keyword>
<accession>A0A0S2FDD2</accession>
<gene>
    <name evidence="2" type="ORF">LA76x_3410</name>
</gene>
<dbReference type="Proteomes" id="UP000060787">
    <property type="component" value="Chromosome"/>
</dbReference>
<name>A0A0S2FDD2_LYSAN</name>
<sequence>MPHDKVSDIDDISMSGEPLPDRRSRRSAPGVGCDHGGA</sequence>
<evidence type="ECO:0000313" key="3">
    <source>
        <dbReference type="Proteomes" id="UP000060787"/>
    </source>
</evidence>
<proteinExistence type="predicted"/>
<reference evidence="2 3" key="1">
    <citation type="journal article" date="2015" name="BMC Genomics">
        <title>Comparative genomics and metabolic profiling of the genus Lysobacter.</title>
        <authorList>
            <person name="de Bruijn I."/>
            <person name="Cheng X."/>
            <person name="de Jager V."/>
            <person name="Exposito R.G."/>
            <person name="Watrous J."/>
            <person name="Patel N."/>
            <person name="Postma J."/>
            <person name="Dorrestein P.C."/>
            <person name="Kobayashi D."/>
            <person name="Raaijmakers J.M."/>
        </authorList>
    </citation>
    <scope>NUCLEOTIDE SEQUENCE [LARGE SCALE GENOMIC DNA]</scope>
    <source>
        <strain evidence="2 3">76</strain>
    </source>
</reference>
<dbReference type="EMBL" id="CP011129">
    <property type="protein sequence ID" value="ALN81536.1"/>
    <property type="molecule type" value="Genomic_DNA"/>
</dbReference>
<organism evidence="2 3">
    <name type="scientific">Lysobacter antibioticus</name>
    <dbReference type="NCBI Taxonomy" id="84531"/>
    <lineage>
        <taxon>Bacteria</taxon>
        <taxon>Pseudomonadati</taxon>
        <taxon>Pseudomonadota</taxon>
        <taxon>Gammaproteobacteria</taxon>
        <taxon>Lysobacterales</taxon>
        <taxon>Lysobacteraceae</taxon>
        <taxon>Lysobacter</taxon>
    </lineage>
</organism>